<dbReference type="SUPFAM" id="SSF49373">
    <property type="entry name" value="Invasin/intimin cell-adhesion fragments"/>
    <property type="match status" value="1"/>
</dbReference>
<dbReference type="EMBL" id="DVJJ01000061">
    <property type="protein sequence ID" value="HIS64507.1"/>
    <property type="molecule type" value="Genomic_DNA"/>
</dbReference>
<keyword evidence="1" id="KW-0677">Repeat</keyword>
<dbReference type="AlphaFoldDB" id="A0A9D1JSX9"/>
<gene>
    <name evidence="4" type="ORF">IAA83_03935</name>
</gene>
<sequence>MKSCKQTLGRLFLLLAVTVLLTLGVSAAQRQAADADEFYAAMEAEIRAQSTEFSIDYTGDRSELNSTNGVLLAELLRYLMARSDDSPQNGDYPALNIEEGVVHWNDTVCSFQLAYLDTQEELDYVDQQAQAIVDSLDLEGEDDYTKIKLIYEYICTHFVYDHSLTKYSAYDGLTTGSMVCQGYALLTYRAMWDAGIPCRIVTGRSENQNHAWNIVLLDGQWYYLDTTWDSAVVEGGPMSWNFFLKGEEDFDGHIRFQAFTTDEYVAAHPMAAVSASLPRIQVLVNGGSVTNLAVRVGVEIQLETVLADGSQADIAWSSSDPSMVTVTPDGQVLAHGTGELELTAAVVGDRGVISAVVPTTSVDLTAAAPWAQSAVNDYYLAQLLPLSLCSGFENDLTRAELARLCWQLVQQSGLWKAQELANPFSDILDSPDAAATLVCNSLGLMQGTSATTFQPDAPVTREQAAVVLFRLMVLLDGKAPATGPLSYLDATAISDWAAGPVSGVTGAKVFYGSDGFFRPADNVTLQEMIVALWRIAQPHMETAAAAA</sequence>
<reference evidence="4" key="2">
    <citation type="journal article" date="2021" name="PeerJ">
        <title>Extensive microbial diversity within the chicken gut microbiome revealed by metagenomics and culture.</title>
        <authorList>
            <person name="Gilroy R."/>
            <person name="Ravi A."/>
            <person name="Getino M."/>
            <person name="Pursley I."/>
            <person name="Horton D.L."/>
            <person name="Alikhan N.F."/>
            <person name="Baker D."/>
            <person name="Gharbi K."/>
            <person name="Hall N."/>
            <person name="Watson M."/>
            <person name="Adriaenssens E.M."/>
            <person name="Foster-Nyarko E."/>
            <person name="Jarju S."/>
            <person name="Secka A."/>
            <person name="Antonio M."/>
            <person name="Oren A."/>
            <person name="Chaudhuri R.R."/>
            <person name="La Ragione R."/>
            <person name="Hildebrand F."/>
            <person name="Pallen M.J."/>
        </authorList>
    </citation>
    <scope>NUCLEOTIDE SEQUENCE</scope>
    <source>
        <strain evidence="4">ChiBcec16-1751</strain>
    </source>
</reference>
<dbReference type="PANTHER" id="PTHR46333:SF2">
    <property type="entry name" value="CYTOKINESIS PROTEIN 3"/>
    <property type="match status" value="1"/>
</dbReference>
<dbReference type="InterPro" id="IPR002931">
    <property type="entry name" value="Transglutaminase-like"/>
</dbReference>
<dbReference type="InterPro" id="IPR001119">
    <property type="entry name" value="SLH_dom"/>
</dbReference>
<dbReference type="GO" id="GO:0005737">
    <property type="term" value="C:cytoplasm"/>
    <property type="evidence" value="ECO:0007669"/>
    <property type="project" value="TreeGrafter"/>
</dbReference>
<dbReference type="Pfam" id="PF01841">
    <property type="entry name" value="Transglut_core"/>
    <property type="match status" value="1"/>
</dbReference>
<name>A0A9D1JSX9_9FIRM</name>
<dbReference type="SUPFAM" id="SSF54001">
    <property type="entry name" value="Cysteine proteinases"/>
    <property type="match status" value="1"/>
</dbReference>
<reference evidence="4" key="1">
    <citation type="submission" date="2020-10" db="EMBL/GenBank/DDBJ databases">
        <authorList>
            <person name="Gilroy R."/>
        </authorList>
    </citation>
    <scope>NUCLEOTIDE SEQUENCE</scope>
    <source>
        <strain evidence="4">ChiBcec16-1751</strain>
    </source>
</reference>
<dbReference type="Pfam" id="PF00395">
    <property type="entry name" value="SLH"/>
    <property type="match status" value="2"/>
</dbReference>
<evidence type="ECO:0000259" key="3">
    <source>
        <dbReference type="PROSITE" id="PS51272"/>
    </source>
</evidence>
<feature type="chain" id="PRO_5039623415" evidence="2">
    <location>
        <begin position="28"/>
        <end position="547"/>
    </location>
</feature>
<feature type="domain" description="SLH" evidence="3">
    <location>
        <begin position="419"/>
        <end position="482"/>
    </location>
</feature>
<dbReference type="PANTHER" id="PTHR46333">
    <property type="entry name" value="CYTOKINESIS PROTEIN 3"/>
    <property type="match status" value="1"/>
</dbReference>
<dbReference type="PROSITE" id="PS51272">
    <property type="entry name" value="SLH"/>
    <property type="match status" value="2"/>
</dbReference>
<dbReference type="Proteomes" id="UP000886741">
    <property type="component" value="Unassembled WGS sequence"/>
</dbReference>
<proteinExistence type="predicted"/>
<evidence type="ECO:0000313" key="4">
    <source>
        <dbReference type="EMBL" id="HIS64507.1"/>
    </source>
</evidence>
<dbReference type="SMART" id="SM00460">
    <property type="entry name" value="TGc"/>
    <property type="match status" value="1"/>
</dbReference>
<comment type="caution">
    <text evidence="4">The sequence shown here is derived from an EMBL/GenBank/DDBJ whole genome shotgun (WGS) entry which is preliminary data.</text>
</comment>
<dbReference type="InterPro" id="IPR008964">
    <property type="entry name" value="Invasin/intimin_cell_adhesion"/>
</dbReference>
<evidence type="ECO:0000256" key="1">
    <source>
        <dbReference type="ARBA" id="ARBA00022737"/>
    </source>
</evidence>
<protein>
    <submittedName>
        <fullName evidence="4">S-layer homology domain-containing protein</fullName>
    </submittedName>
</protein>
<keyword evidence="2" id="KW-0732">Signal</keyword>
<dbReference type="Gene3D" id="3.10.620.30">
    <property type="match status" value="1"/>
</dbReference>
<feature type="signal peptide" evidence="2">
    <location>
        <begin position="1"/>
        <end position="27"/>
    </location>
</feature>
<dbReference type="InterPro" id="IPR038765">
    <property type="entry name" value="Papain-like_cys_pep_sf"/>
</dbReference>
<evidence type="ECO:0000313" key="5">
    <source>
        <dbReference type="Proteomes" id="UP000886741"/>
    </source>
</evidence>
<feature type="domain" description="SLH" evidence="3">
    <location>
        <begin position="484"/>
        <end position="546"/>
    </location>
</feature>
<dbReference type="InterPro" id="IPR052557">
    <property type="entry name" value="CAP/Cytokinesis_protein"/>
</dbReference>
<accession>A0A9D1JSX9</accession>
<organism evidence="4 5">
    <name type="scientific">Candidatus Avoscillospira avistercoris</name>
    <dbReference type="NCBI Taxonomy" id="2840707"/>
    <lineage>
        <taxon>Bacteria</taxon>
        <taxon>Bacillati</taxon>
        <taxon>Bacillota</taxon>
        <taxon>Clostridia</taxon>
        <taxon>Eubacteriales</taxon>
        <taxon>Oscillospiraceae</taxon>
        <taxon>Oscillospiraceae incertae sedis</taxon>
        <taxon>Candidatus Avoscillospira</taxon>
    </lineage>
</organism>
<dbReference type="Gene3D" id="2.60.40.1080">
    <property type="match status" value="1"/>
</dbReference>
<evidence type="ECO:0000256" key="2">
    <source>
        <dbReference type="SAM" id="SignalP"/>
    </source>
</evidence>